<sequence>MLRFKALALAAVPIVAAAMIVPQSTVLAQAASPLTAVAAHLRAVNTMTASFSQTDRRGQTLTGTFTLKRPGKIRFQYQPDVQMLIVADGKKLHMVDYETKRDDDWPIGNSPLGVLLDPNPNLSRIAKVVRSDSQTLLVQAKDPKRPQYGTVTLGFARVASAPAGLLLQGWTVVDAQNNRTTVKLTNQRFNVPVADSAFTYRRPK</sequence>
<dbReference type="InterPro" id="IPR004564">
    <property type="entry name" value="OM_lipoprot_carrier_LolA-like"/>
</dbReference>
<proteinExistence type="predicted"/>
<dbReference type="SUPFAM" id="SSF89392">
    <property type="entry name" value="Prokaryotic lipoproteins and lipoprotein localization factors"/>
    <property type="match status" value="1"/>
</dbReference>
<keyword evidence="1 2" id="KW-0732">Signal</keyword>
<accession>A0A2P7QWA1</accession>
<keyword evidence="4" id="KW-1185">Reference proteome</keyword>
<dbReference type="PANTHER" id="PTHR35869:SF1">
    <property type="entry name" value="OUTER-MEMBRANE LIPOPROTEIN CARRIER PROTEIN"/>
    <property type="match status" value="1"/>
</dbReference>
<name>A0A2P7QWA1_9SPHN</name>
<dbReference type="PANTHER" id="PTHR35869">
    <property type="entry name" value="OUTER-MEMBRANE LIPOPROTEIN CARRIER PROTEIN"/>
    <property type="match status" value="1"/>
</dbReference>
<feature type="chain" id="PRO_5015111941" evidence="2">
    <location>
        <begin position="29"/>
        <end position="204"/>
    </location>
</feature>
<gene>
    <name evidence="3" type="ORF">C7I55_04410</name>
</gene>
<feature type="signal peptide" evidence="2">
    <location>
        <begin position="1"/>
        <end position="28"/>
    </location>
</feature>
<dbReference type="Pfam" id="PF03548">
    <property type="entry name" value="LolA"/>
    <property type="match status" value="1"/>
</dbReference>
<dbReference type="InterPro" id="IPR029046">
    <property type="entry name" value="LolA/LolB/LppX"/>
</dbReference>
<evidence type="ECO:0000256" key="1">
    <source>
        <dbReference type="ARBA" id="ARBA00022729"/>
    </source>
</evidence>
<evidence type="ECO:0000313" key="4">
    <source>
        <dbReference type="Proteomes" id="UP000241167"/>
    </source>
</evidence>
<dbReference type="EMBL" id="PXYI01000002">
    <property type="protein sequence ID" value="PSJ42237.1"/>
    <property type="molecule type" value="Genomic_DNA"/>
</dbReference>
<comment type="caution">
    <text evidence="3">The sequence shown here is derived from an EMBL/GenBank/DDBJ whole genome shotgun (WGS) entry which is preliminary data.</text>
</comment>
<evidence type="ECO:0000313" key="3">
    <source>
        <dbReference type="EMBL" id="PSJ42237.1"/>
    </source>
</evidence>
<evidence type="ECO:0000256" key="2">
    <source>
        <dbReference type="SAM" id="SignalP"/>
    </source>
</evidence>
<dbReference type="OrthoDB" id="9800501at2"/>
<dbReference type="AlphaFoldDB" id="A0A2P7QWA1"/>
<dbReference type="Gene3D" id="2.50.20.10">
    <property type="entry name" value="Lipoprotein localisation LolA/LolB/LppX"/>
    <property type="match status" value="1"/>
</dbReference>
<dbReference type="RefSeq" id="WP_106512407.1">
    <property type="nucleotide sequence ID" value="NZ_PXYI01000002.1"/>
</dbReference>
<organism evidence="3 4">
    <name type="scientific">Allosphingosinicella deserti</name>
    <dbReference type="NCBI Taxonomy" id="2116704"/>
    <lineage>
        <taxon>Bacteria</taxon>
        <taxon>Pseudomonadati</taxon>
        <taxon>Pseudomonadota</taxon>
        <taxon>Alphaproteobacteria</taxon>
        <taxon>Sphingomonadales</taxon>
        <taxon>Sphingomonadaceae</taxon>
        <taxon>Allosphingosinicella</taxon>
    </lineage>
</organism>
<dbReference type="CDD" id="cd16325">
    <property type="entry name" value="LolA"/>
    <property type="match status" value="1"/>
</dbReference>
<protein>
    <submittedName>
        <fullName evidence="3">Cell envelope biogenesis protein LolA</fullName>
    </submittedName>
</protein>
<reference evidence="3 4" key="1">
    <citation type="submission" date="2018-03" db="EMBL/GenBank/DDBJ databases">
        <title>The draft genome of Sphingosinicella sp. GL-C-18.</title>
        <authorList>
            <person name="Liu L."/>
            <person name="Li L."/>
            <person name="Liang L."/>
            <person name="Zhang X."/>
            <person name="Wang T."/>
        </authorList>
    </citation>
    <scope>NUCLEOTIDE SEQUENCE [LARGE SCALE GENOMIC DNA]</scope>
    <source>
        <strain evidence="3 4">GL-C-18</strain>
    </source>
</reference>
<dbReference type="Proteomes" id="UP000241167">
    <property type="component" value="Unassembled WGS sequence"/>
</dbReference>